<evidence type="ECO:0000313" key="2">
    <source>
        <dbReference type="EMBL" id="MFC3451653.1"/>
    </source>
</evidence>
<gene>
    <name evidence="2" type="ORF">ACFOSH_19650</name>
</gene>
<proteinExistence type="predicted"/>
<accession>A0ABV7P084</accession>
<organism evidence="2 3">
    <name type="scientific">Amycolatopsis speibonae</name>
    <dbReference type="NCBI Taxonomy" id="1450224"/>
    <lineage>
        <taxon>Bacteria</taxon>
        <taxon>Bacillati</taxon>
        <taxon>Actinomycetota</taxon>
        <taxon>Actinomycetes</taxon>
        <taxon>Pseudonocardiales</taxon>
        <taxon>Pseudonocardiaceae</taxon>
        <taxon>Amycolatopsis</taxon>
    </lineage>
</organism>
<keyword evidence="1" id="KW-0175">Coiled coil</keyword>
<evidence type="ECO:0000256" key="1">
    <source>
        <dbReference type="SAM" id="Coils"/>
    </source>
</evidence>
<protein>
    <submittedName>
        <fullName evidence="2">Uncharacterized protein</fullName>
    </submittedName>
</protein>
<name>A0ABV7P084_9PSEU</name>
<reference evidence="3" key="1">
    <citation type="journal article" date="2019" name="Int. J. Syst. Evol. Microbiol.">
        <title>The Global Catalogue of Microorganisms (GCM) 10K type strain sequencing project: providing services to taxonomists for standard genome sequencing and annotation.</title>
        <authorList>
            <consortium name="The Broad Institute Genomics Platform"/>
            <consortium name="The Broad Institute Genome Sequencing Center for Infectious Disease"/>
            <person name="Wu L."/>
            <person name="Ma J."/>
        </authorList>
    </citation>
    <scope>NUCLEOTIDE SEQUENCE [LARGE SCALE GENOMIC DNA]</scope>
    <source>
        <strain evidence="3">CGMCC 4.7676</strain>
    </source>
</reference>
<keyword evidence="3" id="KW-1185">Reference proteome</keyword>
<sequence length="50" mass="5087">MTGTTVFLSNLGRGQKTERARLEAQLDRAQRALAAIDAASGPAGSGAEGN</sequence>
<dbReference type="EMBL" id="JBHRWK010000025">
    <property type="protein sequence ID" value="MFC3451653.1"/>
    <property type="molecule type" value="Genomic_DNA"/>
</dbReference>
<dbReference type="Proteomes" id="UP001595645">
    <property type="component" value="Unassembled WGS sequence"/>
</dbReference>
<comment type="caution">
    <text evidence="2">The sequence shown here is derived from an EMBL/GenBank/DDBJ whole genome shotgun (WGS) entry which is preliminary data.</text>
</comment>
<evidence type="ECO:0000313" key="3">
    <source>
        <dbReference type="Proteomes" id="UP001595645"/>
    </source>
</evidence>
<feature type="coiled-coil region" evidence="1">
    <location>
        <begin position="12"/>
        <end position="39"/>
    </location>
</feature>
<dbReference type="RefSeq" id="WP_378240421.1">
    <property type="nucleotide sequence ID" value="NZ_JBHRWK010000025.1"/>
</dbReference>